<dbReference type="eggNOG" id="COG0168">
    <property type="taxonomic scope" value="Bacteria"/>
</dbReference>
<feature type="transmembrane region" description="Helical" evidence="8">
    <location>
        <begin position="368"/>
        <end position="387"/>
    </location>
</feature>
<dbReference type="GO" id="GO:0008324">
    <property type="term" value="F:monoatomic cation transmembrane transporter activity"/>
    <property type="evidence" value="ECO:0007669"/>
    <property type="project" value="InterPro"/>
</dbReference>
<protein>
    <submittedName>
        <fullName evidence="9">H(+)-transporting two-sector ATPase</fullName>
    </submittedName>
</protein>
<feature type="transmembrane region" description="Helical" evidence="8">
    <location>
        <begin position="26"/>
        <end position="48"/>
    </location>
</feature>
<feature type="transmembrane region" description="Helical" evidence="8">
    <location>
        <begin position="88"/>
        <end position="111"/>
    </location>
</feature>
<keyword evidence="2" id="KW-0813">Transport</keyword>
<dbReference type="HOGENOM" id="CLU_026429_0_1_0"/>
<feature type="transmembrane region" description="Helical" evidence="8">
    <location>
        <begin position="425"/>
        <end position="446"/>
    </location>
</feature>
<dbReference type="EMBL" id="ADVR01000050">
    <property type="protein sequence ID" value="EFO80552.1"/>
    <property type="molecule type" value="Genomic_DNA"/>
</dbReference>
<reference evidence="9 10" key="1">
    <citation type="journal article" date="2011" name="J. Bacteriol.">
        <title>Draft genome sequence of the anoxygenic filamentous phototrophic bacterium Oscillochloris trichoides subsp. DG-6.</title>
        <authorList>
            <person name="Kuznetsov B.B."/>
            <person name="Ivanovsky R.N."/>
            <person name="Keppen O.I."/>
            <person name="Sukhacheva M.V."/>
            <person name="Bumazhkin B.K."/>
            <person name="Patutina E.O."/>
            <person name="Beletsky A.V."/>
            <person name="Mardanov A.V."/>
            <person name="Baslerov R.V."/>
            <person name="Panteleeva A.N."/>
            <person name="Kolganova T.V."/>
            <person name="Ravin N.V."/>
            <person name="Skryabin K.G."/>
        </authorList>
    </citation>
    <scope>NUCLEOTIDE SEQUENCE [LARGE SCALE GENOMIC DNA]</scope>
    <source>
        <strain evidence="9 10">DG-6</strain>
    </source>
</reference>
<feature type="transmembrane region" description="Helical" evidence="8">
    <location>
        <begin position="60"/>
        <end position="82"/>
    </location>
</feature>
<feature type="transmembrane region" description="Helical" evidence="8">
    <location>
        <begin position="143"/>
        <end position="161"/>
    </location>
</feature>
<comment type="caution">
    <text evidence="9">The sequence shown here is derived from an EMBL/GenBank/DDBJ whole genome shotgun (WGS) entry which is preliminary data.</text>
</comment>
<proteinExistence type="predicted"/>
<evidence type="ECO:0000313" key="9">
    <source>
        <dbReference type="EMBL" id="EFO80552.1"/>
    </source>
</evidence>
<dbReference type="STRING" id="765420.OSCT_1589"/>
<dbReference type="Pfam" id="PF02386">
    <property type="entry name" value="TrkH"/>
    <property type="match status" value="1"/>
</dbReference>
<accession>E1IE38</accession>
<gene>
    <name evidence="9" type="ORF">OSCT_1589</name>
</gene>
<keyword evidence="10" id="KW-1185">Reference proteome</keyword>
<evidence type="ECO:0000256" key="7">
    <source>
        <dbReference type="ARBA" id="ARBA00023136"/>
    </source>
</evidence>
<comment type="subcellular location">
    <subcellularLocation>
        <location evidence="1">Cell membrane</location>
        <topology evidence="1">Multi-pass membrane protein</topology>
    </subcellularLocation>
</comment>
<evidence type="ECO:0000256" key="8">
    <source>
        <dbReference type="SAM" id="Phobius"/>
    </source>
</evidence>
<feature type="transmembrane region" description="Helical" evidence="8">
    <location>
        <begin position="173"/>
        <end position="190"/>
    </location>
</feature>
<organism evidence="9 10">
    <name type="scientific">Oscillochloris trichoides DG-6</name>
    <dbReference type="NCBI Taxonomy" id="765420"/>
    <lineage>
        <taxon>Bacteria</taxon>
        <taxon>Bacillati</taxon>
        <taxon>Chloroflexota</taxon>
        <taxon>Chloroflexia</taxon>
        <taxon>Chloroflexales</taxon>
        <taxon>Chloroflexineae</taxon>
        <taxon>Oscillochloridaceae</taxon>
        <taxon>Oscillochloris</taxon>
    </lineage>
</organism>
<sequence>MQLISKRVTMTPIQRLNPAHRPIPPALRLVVGLALLVVLGTLLLMLPISASGPPLTWNEALFTATSALSVTGLSIITPVTALSTFGQVVLLLLIQIGGVGFMVVAVVILRLLGRKVSLVDRLTLSDSLGLLVPGAIISITRRMLVTVVLIEGVGALALFLHWQRDPRLSVEQAAFFALFHAVSSFCNAGFDLFTGTPGFPEGIPRDNLSLIILGSLIFIGGLGIPVITDLLIYYRERRLSLHTRITLIVVTFLVISGMVGFFVAERRVDVGALRDEPLSRQLLITLFQSVSARTAGFAGIADFSDLTPPSQLLMITLMFIGCPPASMGGGITTGTFAILTISLWGFARGLPTPQFGGRSLATGTARRAAAVLTISLFVVLLATWLILITHKGVTMDAAVFEVVSAFATCGLTLNFTSQLNLFGQMVIILVMFWGRLGALTIIIALAQPGRPQLISYPEEQILIG</sequence>
<keyword evidence="6" id="KW-0406">Ion transport</keyword>
<dbReference type="AlphaFoldDB" id="E1IE38"/>
<evidence type="ECO:0000256" key="6">
    <source>
        <dbReference type="ARBA" id="ARBA00023065"/>
    </source>
</evidence>
<evidence type="ECO:0000256" key="3">
    <source>
        <dbReference type="ARBA" id="ARBA00022475"/>
    </source>
</evidence>
<dbReference type="PANTHER" id="PTHR32024">
    <property type="entry name" value="TRK SYSTEM POTASSIUM UPTAKE PROTEIN TRKG-RELATED"/>
    <property type="match status" value="1"/>
</dbReference>
<feature type="transmembrane region" description="Helical" evidence="8">
    <location>
        <begin position="327"/>
        <end position="347"/>
    </location>
</feature>
<keyword evidence="4 8" id="KW-0812">Transmembrane</keyword>
<name>E1IE38_9CHLR</name>
<dbReference type="InterPro" id="IPR003445">
    <property type="entry name" value="Cat_transpt"/>
</dbReference>
<dbReference type="GO" id="GO:0005886">
    <property type="term" value="C:plasma membrane"/>
    <property type="evidence" value="ECO:0007669"/>
    <property type="project" value="UniProtKB-SubCell"/>
</dbReference>
<feature type="transmembrane region" description="Helical" evidence="8">
    <location>
        <begin position="210"/>
        <end position="233"/>
    </location>
</feature>
<keyword evidence="7 8" id="KW-0472">Membrane</keyword>
<evidence type="ECO:0000256" key="1">
    <source>
        <dbReference type="ARBA" id="ARBA00004651"/>
    </source>
</evidence>
<evidence type="ECO:0000256" key="5">
    <source>
        <dbReference type="ARBA" id="ARBA00022989"/>
    </source>
</evidence>
<dbReference type="PANTHER" id="PTHR32024:SF1">
    <property type="entry name" value="KTR SYSTEM POTASSIUM UPTAKE PROTEIN B"/>
    <property type="match status" value="1"/>
</dbReference>
<keyword evidence="5 8" id="KW-1133">Transmembrane helix</keyword>
<dbReference type="Proteomes" id="UP000054010">
    <property type="component" value="Unassembled WGS sequence"/>
</dbReference>
<evidence type="ECO:0000256" key="2">
    <source>
        <dbReference type="ARBA" id="ARBA00022448"/>
    </source>
</evidence>
<dbReference type="GO" id="GO:0030001">
    <property type="term" value="P:metal ion transport"/>
    <property type="evidence" value="ECO:0007669"/>
    <property type="project" value="UniProtKB-ARBA"/>
</dbReference>
<feature type="transmembrane region" description="Helical" evidence="8">
    <location>
        <begin position="245"/>
        <end position="264"/>
    </location>
</feature>
<evidence type="ECO:0000313" key="10">
    <source>
        <dbReference type="Proteomes" id="UP000054010"/>
    </source>
</evidence>
<evidence type="ECO:0000256" key="4">
    <source>
        <dbReference type="ARBA" id="ARBA00022692"/>
    </source>
</evidence>
<keyword evidence="3" id="KW-1003">Cell membrane</keyword>